<keyword evidence="5" id="KW-0430">Lectin</keyword>
<evidence type="ECO:0000313" key="11">
    <source>
        <dbReference type="EMBL" id="KAK1921684.1"/>
    </source>
</evidence>
<evidence type="ECO:0000256" key="1">
    <source>
        <dbReference type="ARBA" id="ARBA00004367"/>
    </source>
</evidence>
<feature type="region of interest" description="Disordered" evidence="8">
    <location>
        <begin position="202"/>
        <end position="234"/>
    </location>
</feature>
<dbReference type="Gene3D" id="2.70.130.10">
    <property type="entry name" value="Mannose-6-phosphate receptor binding domain"/>
    <property type="match status" value="1"/>
</dbReference>
<evidence type="ECO:0000256" key="4">
    <source>
        <dbReference type="ARBA" id="ARBA00022729"/>
    </source>
</evidence>
<comment type="caution">
    <text evidence="11">The sequence shown here is derived from an EMBL/GenBank/DDBJ whole genome shotgun (WGS) entry which is preliminary data.</text>
</comment>
<dbReference type="Pfam" id="PF07915">
    <property type="entry name" value="PRKCSH"/>
    <property type="match status" value="1"/>
</dbReference>
<dbReference type="GO" id="GO:0005789">
    <property type="term" value="C:endoplasmic reticulum membrane"/>
    <property type="evidence" value="ECO:0007669"/>
    <property type="project" value="UniProtKB-SubCell"/>
</dbReference>
<dbReference type="AlphaFoldDB" id="A0AAD9CVU8"/>
<evidence type="ECO:0000256" key="8">
    <source>
        <dbReference type="SAM" id="MobiDB-lite"/>
    </source>
</evidence>
<dbReference type="PANTHER" id="PTHR15414:SF0">
    <property type="entry name" value="ENDOPLASMIC RETICULUM LECTIN 1"/>
    <property type="match status" value="1"/>
</dbReference>
<dbReference type="PANTHER" id="PTHR15414">
    <property type="entry name" value="OS-9-RELATED"/>
    <property type="match status" value="1"/>
</dbReference>
<dbReference type="SUPFAM" id="SSF50911">
    <property type="entry name" value="Mannose 6-phosphate receptor domain"/>
    <property type="match status" value="1"/>
</dbReference>
<dbReference type="InterPro" id="IPR045149">
    <property type="entry name" value="OS-9-like"/>
</dbReference>
<dbReference type="InterPro" id="IPR009011">
    <property type="entry name" value="Man6P_isomerase_rcpt-bd_dom_sf"/>
</dbReference>
<evidence type="ECO:0000256" key="7">
    <source>
        <dbReference type="ARBA" id="ARBA00023157"/>
    </source>
</evidence>
<gene>
    <name evidence="11" type="ORF">DB88DRAFT_498867</name>
</gene>
<feature type="compositionally biased region" description="Acidic residues" evidence="8">
    <location>
        <begin position="485"/>
        <end position="496"/>
    </location>
</feature>
<feature type="domain" description="MRH" evidence="10">
    <location>
        <begin position="148"/>
        <end position="305"/>
    </location>
</feature>
<evidence type="ECO:0000259" key="10">
    <source>
        <dbReference type="PROSITE" id="PS51914"/>
    </source>
</evidence>
<evidence type="ECO:0000256" key="2">
    <source>
        <dbReference type="ARBA" id="ARBA00009918"/>
    </source>
</evidence>
<evidence type="ECO:0000256" key="3">
    <source>
        <dbReference type="ARBA" id="ARBA00018727"/>
    </source>
</evidence>
<organism evidence="11 12">
    <name type="scientific">Papiliotrema laurentii</name>
    <name type="common">Cryptococcus laurentii</name>
    <dbReference type="NCBI Taxonomy" id="5418"/>
    <lineage>
        <taxon>Eukaryota</taxon>
        <taxon>Fungi</taxon>
        <taxon>Dikarya</taxon>
        <taxon>Basidiomycota</taxon>
        <taxon>Agaricomycotina</taxon>
        <taxon>Tremellomycetes</taxon>
        <taxon>Tremellales</taxon>
        <taxon>Rhynchogastremaceae</taxon>
        <taxon>Papiliotrema</taxon>
    </lineage>
</organism>
<feature type="signal peptide" evidence="9">
    <location>
        <begin position="1"/>
        <end position="19"/>
    </location>
</feature>
<keyword evidence="4 9" id="KW-0732">Signal</keyword>
<comment type="similarity">
    <text evidence="2">Belongs to the OS-9 family.</text>
</comment>
<dbReference type="GO" id="GO:0005788">
    <property type="term" value="C:endoplasmic reticulum lumen"/>
    <property type="evidence" value="ECO:0007669"/>
    <property type="project" value="TreeGrafter"/>
</dbReference>
<feature type="compositionally biased region" description="Basic and acidic residues" evidence="8">
    <location>
        <begin position="499"/>
        <end position="508"/>
    </location>
</feature>
<dbReference type="EMBL" id="JAODAN010000010">
    <property type="protein sequence ID" value="KAK1921684.1"/>
    <property type="molecule type" value="Genomic_DNA"/>
</dbReference>
<keyword evidence="12" id="KW-1185">Reference proteome</keyword>
<dbReference type="GO" id="GO:0030968">
    <property type="term" value="P:endoplasmic reticulum unfolded protein response"/>
    <property type="evidence" value="ECO:0007669"/>
    <property type="project" value="InterPro"/>
</dbReference>
<dbReference type="GO" id="GO:0030246">
    <property type="term" value="F:carbohydrate binding"/>
    <property type="evidence" value="ECO:0007669"/>
    <property type="project" value="UniProtKB-KW"/>
</dbReference>
<dbReference type="InterPro" id="IPR012913">
    <property type="entry name" value="OS9-like_dom"/>
</dbReference>
<feature type="compositionally biased region" description="Basic and acidic residues" evidence="8">
    <location>
        <begin position="475"/>
        <end position="484"/>
    </location>
</feature>
<keyword evidence="6" id="KW-0256">Endoplasmic reticulum</keyword>
<evidence type="ECO:0000313" key="12">
    <source>
        <dbReference type="Proteomes" id="UP001182556"/>
    </source>
</evidence>
<accession>A0AAD9CVU8</accession>
<evidence type="ECO:0000256" key="6">
    <source>
        <dbReference type="ARBA" id="ARBA00022824"/>
    </source>
</evidence>
<evidence type="ECO:0000256" key="9">
    <source>
        <dbReference type="SAM" id="SignalP"/>
    </source>
</evidence>
<keyword evidence="7" id="KW-1015">Disulfide bond</keyword>
<sequence>MRNLGIYLSALATLSPALGVKHGAAQFRDLLAYPKYDVQFLNDLPISSGDAGRAETLGVKTEDEWTRLHLDLHERKRLSDGSDVVPDADRLRILPMSLIPPGALDAADYLCLMPHPRSIENQTARADLHEQVDLDPVQSWAALAHLDGKCLYTDQGWFTYSYCHNSHVRQFRRLRHRSHGPGGYEPEEDTSYDAYTLGQAYHQPASKRQSGKTKSKALKTNNEHPNSISDPSFHSHSVSFAQSAASRYLVQRWSDGTTCDKTGRPREVEVQIHCSMTTTDIIYLVKEMAICQYVVIIHSPHLCGLPGFRAPHADVQPAGIRCRQVISDEDFDHWTSGQTGQEEIADFRSPWKMLRPTGGGDEMTFAWDGIEQAGEEKVNEEREEQSQHHDVVVEETIDLGELVIDDAAFQAMLLDALTSHRMEGDDVDRDGFVMLALDEDEEGNIILDSTGSEGGKGKDREMLLRAVRRFLETKGVDLGSRDEEGEREETGEDEAQATEVEHGGHDEL</sequence>
<comment type="subcellular location">
    <subcellularLocation>
        <location evidence="1">Endoplasmic reticulum membrane</location>
        <topology evidence="1">Peripheral membrane protein</topology>
        <orientation evidence="1">Lumenal side</orientation>
    </subcellularLocation>
</comment>
<dbReference type="GO" id="GO:0030970">
    <property type="term" value="P:retrograde protein transport, ER to cytosol"/>
    <property type="evidence" value="ECO:0007669"/>
    <property type="project" value="TreeGrafter"/>
</dbReference>
<proteinExistence type="inferred from homology"/>
<feature type="chain" id="PRO_5041957671" description="Protein OS-9 homolog" evidence="9">
    <location>
        <begin position="20"/>
        <end position="508"/>
    </location>
</feature>
<name>A0AAD9CVU8_PAPLA</name>
<feature type="compositionally biased region" description="Polar residues" evidence="8">
    <location>
        <begin position="218"/>
        <end position="234"/>
    </location>
</feature>
<dbReference type="PROSITE" id="PS51914">
    <property type="entry name" value="MRH"/>
    <property type="match status" value="1"/>
</dbReference>
<dbReference type="Proteomes" id="UP001182556">
    <property type="component" value="Unassembled WGS sequence"/>
</dbReference>
<evidence type="ECO:0000256" key="5">
    <source>
        <dbReference type="ARBA" id="ARBA00022734"/>
    </source>
</evidence>
<protein>
    <recommendedName>
        <fullName evidence="3">Protein OS-9 homolog</fullName>
    </recommendedName>
</protein>
<dbReference type="InterPro" id="IPR044865">
    <property type="entry name" value="MRH_dom"/>
</dbReference>
<reference evidence="11" key="1">
    <citation type="submission" date="2023-02" db="EMBL/GenBank/DDBJ databases">
        <title>Identification and recombinant expression of a fungal hydrolase from Papiliotrema laurentii that hydrolyzes apple cutin and clears colloidal polyester polyurethane.</title>
        <authorList>
            <consortium name="DOE Joint Genome Institute"/>
            <person name="Roman V.A."/>
            <person name="Bojanowski C."/>
            <person name="Crable B.R."/>
            <person name="Wagner D.N."/>
            <person name="Hung C.S."/>
            <person name="Nadeau L.J."/>
            <person name="Schratz L."/>
            <person name="Haridas S."/>
            <person name="Pangilinan J."/>
            <person name="Lipzen A."/>
            <person name="Na H."/>
            <person name="Yan M."/>
            <person name="Ng V."/>
            <person name="Grigoriev I.V."/>
            <person name="Spatafora J.W."/>
            <person name="Barlow D."/>
            <person name="Biffinger J."/>
            <person name="Kelley-Loughnane N."/>
            <person name="Varaljay V.A."/>
            <person name="Crookes-Goodson W.J."/>
        </authorList>
    </citation>
    <scope>NUCLEOTIDE SEQUENCE</scope>
    <source>
        <strain evidence="11">5307AH</strain>
    </source>
</reference>
<feature type="region of interest" description="Disordered" evidence="8">
    <location>
        <begin position="475"/>
        <end position="508"/>
    </location>
</feature>